<accession>A0A069REF5</accession>
<keyword evidence="2" id="KW-1185">Reference proteome</keyword>
<sequence length="69" mass="8027">MFSWARPYLEIHKDVRRDYTGKYNQYRDLVKLGCHEEKENCRTSIEGIGIGDTGIFNVPSINSTAKFKE</sequence>
<dbReference type="STRING" id="1121324.CLIT_10c01810"/>
<dbReference type="EMBL" id="JJMM01000010">
    <property type="protein sequence ID" value="KDR95454.1"/>
    <property type="molecule type" value="Genomic_DNA"/>
</dbReference>
<comment type="caution">
    <text evidence="1">The sequence shown here is derived from an EMBL/GenBank/DDBJ whole genome shotgun (WGS) entry which is preliminary data.</text>
</comment>
<protein>
    <submittedName>
        <fullName evidence="1">Uncharacterized protein</fullName>
    </submittedName>
</protein>
<proteinExistence type="predicted"/>
<name>A0A069REF5_PEPLI</name>
<dbReference type="AlphaFoldDB" id="A0A069REF5"/>
<gene>
    <name evidence="1" type="ORF">CLIT_10c01810</name>
</gene>
<reference evidence="1 2" key="1">
    <citation type="submission" date="2014-03" db="EMBL/GenBank/DDBJ databases">
        <title>Genome sequence of Clostridium litorale W6, DSM 5388.</title>
        <authorList>
            <person name="Poehlein A."/>
            <person name="Jagirdar A."/>
            <person name="Khonsari B."/>
            <person name="Chibani C.M."/>
            <person name="Gutierrez Gutierrez D.A."/>
            <person name="Davydova E."/>
            <person name="Alghaithi H.S."/>
            <person name="Nair K.P."/>
            <person name="Dhamotharan K."/>
            <person name="Chandran L."/>
            <person name="G W."/>
            <person name="Daniel R."/>
        </authorList>
    </citation>
    <scope>NUCLEOTIDE SEQUENCE [LARGE SCALE GENOMIC DNA]</scope>
    <source>
        <strain evidence="1 2">W6</strain>
    </source>
</reference>
<evidence type="ECO:0000313" key="2">
    <source>
        <dbReference type="Proteomes" id="UP000027946"/>
    </source>
</evidence>
<dbReference type="Proteomes" id="UP000027946">
    <property type="component" value="Unassembled WGS sequence"/>
</dbReference>
<organism evidence="1 2">
    <name type="scientific">Peptoclostridium litorale DSM 5388</name>
    <dbReference type="NCBI Taxonomy" id="1121324"/>
    <lineage>
        <taxon>Bacteria</taxon>
        <taxon>Bacillati</taxon>
        <taxon>Bacillota</taxon>
        <taxon>Clostridia</taxon>
        <taxon>Peptostreptococcales</taxon>
        <taxon>Peptoclostridiaceae</taxon>
        <taxon>Peptoclostridium</taxon>
    </lineage>
</organism>
<evidence type="ECO:0000313" key="1">
    <source>
        <dbReference type="EMBL" id="KDR95454.1"/>
    </source>
</evidence>
<dbReference type="RefSeq" id="WP_038263710.1">
    <property type="nucleotide sequence ID" value="NZ_JJMM01000010.1"/>
</dbReference>